<dbReference type="Gene3D" id="1.20.1500.10">
    <property type="entry name" value="YheA/YmcA-like"/>
    <property type="match status" value="1"/>
</dbReference>
<dbReference type="AlphaFoldDB" id="A0A1G6RJ60"/>
<dbReference type="OrthoDB" id="2112157at2"/>
<dbReference type="STRING" id="2741.SAMN04489866_10140"/>
<dbReference type="SUPFAM" id="SSF158622">
    <property type="entry name" value="YheA/YmcA-like"/>
    <property type="match status" value="1"/>
</dbReference>
<sequence>MSILDKAKELADAISESPELRRVKETELRIMINMDAREIVEEYQNIQTDAINSGVNYEDLPEEKKERLQYLEEQMNSNEIINEYLSANQELNQILESVNMVITGALNGNQSDCSSCSSSGDCGGSCPSGH</sequence>
<dbReference type="Pfam" id="PF06133">
    <property type="entry name" value="Com_YlbF"/>
    <property type="match status" value="1"/>
</dbReference>
<protein>
    <submittedName>
        <fullName evidence="1">Cell fate regulator YlbF, YheA/YmcA/DUF963 family (Controls sporulation, competence, biofilm development)</fullName>
    </submittedName>
</protein>
<gene>
    <name evidence="1" type="ORF">SAMN04489866_10140</name>
</gene>
<organism evidence="1 2">
    <name type="scientific">Peptococcus niger</name>
    <dbReference type="NCBI Taxonomy" id="2741"/>
    <lineage>
        <taxon>Bacteria</taxon>
        <taxon>Bacillati</taxon>
        <taxon>Bacillota</taxon>
        <taxon>Clostridia</taxon>
        <taxon>Eubacteriales</taxon>
        <taxon>Peptococcaceae</taxon>
        <taxon>Peptococcus</taxon>
    </lineage>
</organism>
<evidence type="ECO:0000313" key="2">
    <source>
        <dbReference type="Proteomes" id="UP000198995"/>
    </source>
</evidence>
<accession>A0A1G6RJ60</accession>
<dbReference type="InterPro" id="IPR010368">
    <property type="entry name" value="Com_YlbF"/>
</dbReference>
<name>A0A1G6RJ60_PEPNI</name>
<dbReference type="InterPro" id="IPR023378">
    <property type="entry name" value="YheA/YmcA-like_dom_sf"/>
</dbReference>
<proteinExistence type="predicted"/>
<reference evidence="1 2" key="1">
    <citation type="submission" date="2016-10" db="EMBL/GenBank/DDBJ databases">
        <authorList>
            <person name="de Groot N.N."/>
        </authorList>
    </citation>
    <scope>NUCLEOTIDE SEQUENCE [LARGE SCALE GENOMIC DNA]</scope>
    <source>
        <strain evidence="1 2">DSM 20475</strain>
    </source>
</reference>
<evidence type="ECO:0000313" key="1">
    <source>
        <dbReference type="EMBL" id="SDD04598.1"/>
    </source>
</evidence>
<dbReference type="RefSeq" id="WP_159427905.1">
    <property type="nucleotide sequence ID" value="NZ_FNAF01000001.1"/>
</dbReference>
<dbReference type="Proteomes" id="UP000198995">
    <property type="component" value="Unassembled WGS sequence"/>
</dbReference>
<keyword evidence="2" id="KW-1185">Reference proteome</keyword>
<dbReference type="EMBL" id="FNAF01000001">
    <property type="protein sequence ID" value="SDD04598.1"/>
    <property type="molecule type" value="Genomic_DNA"/>
</dbReference>